<gene>
    <name evidence="2" type="ORF">AAFF_G00361410</name>
</gene>
<sequence length="500" mass="56370">MLIVRTVLSQEELREDKAGYGPDGLRPEDPAPQRVRGNSELRNHHAAPSSLESSTSSQEQLSYSSSSSSSSSKTRQASHKSGPGRWRTPHPQPVRAELPPPPPPPPSGGDNPDPEGPPLLDLPLPPPALPSASQHHASATDRKRRDEQRRWYEREKARLEEERERKRREQERKLGQSRVPPDPVAPSNQPHGPPPPPPPPHLHQSPRPPPPTLPRGDTVIRDFLPQQQPHTVERRDLRYVTLGADEPPSDSLSPDPWKRDAREQLEKRQRLRVVDLLGGEIRELREKAGRTAEETERLRRLQLEWQFQQRLQEARRSVDDEDEEEEEDEEDVDEAAVMGQRLEAENRARLQDEEQRRMQQRQHGTAEGRDQPDLQRPPLPLDYEAPPSAPAPINSVPPPLPQRNTSYLKTQAPSLDALCLTKLVPHDDGKHEEEGAAPAGCDPTIAGSTEVYEDPGEKWERGGQEEELSVSGEAPETMTFKERQRLFSQELNVSDDVTVS</sequence>
<dbReference type="EMBL" id="JAINUG010000061">
    <property type="protein sequence ID" value="KAJ8402827.1"/>
    <property type="molecule type" value="Genomic_DNA"/>
</dbReference>
<feature type="compositionally biased region" description="Low complexity" evidence="1">
    <location>
        <begin position="245"/>
        <end position="255"/>
    </location>
</feature>
<feature type="compositionally biased region" description="Low complexity" evidence="1">
    <location>
        <begin position="49"/>
        <end position="72"/>
    </location>
</feature>
<comment type="caution">
    <text evidence="2">The sequence shown here is derived from an EMBL/GenBank/DDBJ whole genome shotgun (WGS) entry which is preliminary data.</text>
</comment>
<reference evidence="2" key="1">
    <citation type="journal article" date="2023" name="Science">
        <title>Genome structures resolve the early diversification of teleost fishes.</title>
        <authorList>
            <person name="Parey E."/>
            <person name="Louis A."/>
            <person name="Montfort J."/>
            <person name="Bouchez O."/>
            <person name="Roques C."/>
            <person name="Iampietro C."/>
            <person name="Lluch J."/>
            <person name="Castinel A."/>
            <person name="Donnadieu C."/>
            <person name="Desvignes T."/>
            <person name="Floi Bucao C."/>
            <person name="Jouanno E."/>
            <person name="Wen M."/>
            <person name="Mejri S."/>
            <person name="Dirks R."/>
            <person name="Jansen H."/>
            <person name="Henkel C."/>
            <person name="Chen W.J."/>
            <person name="Zahm M."/>
            <person name="Cabau C."/>
            <person name="Klopp C."/>
            <person name="Thompson A.W."/>
            <person name="Robinson-Rechavi M."/>
            <person name="Braasch I."/>
            <person name="Lecointre G."/>
            <person name="Bobe J."/>
            <person name="Postlethwait J.H."/>
            <person name="Berthelot C."/>
            <person name="Roest Crollius H."/>
            <person name="Guiguen Y."/>
        </authorList>
    </citation>
    <scope>NUCLEOTIDE SEQUENCE</scope>
    <source>
        <strain evidence="2">NC1722</strain>
    </source>
</reference>
<organism evidence="2 3">
    <name type="scientific">Aldrovandia affinis</name>
    <dbReference type="NCBI Taxonomy" id="143900"/>
    <lineage>
        <taxon>Eukaryota</taxon>
        <taxon>Metazoa</taxon>
        <taxon>Chordata</taxon>
        <taxon>Craniata</taxon>
        <taxon>Vertebrata</taxon>
        <taxon>Euteleostomi</taxon>
        <taxon>Actinopterygii</taxon>
        <taxon>Neopterygii</taxon>
        <taxon>Teleostei</taxon>
        <taxon>Notacanthiformes</taxon>
        <taxon>Halosauridae</taxon>
        <taxon>Aldrovandia</taxon>
    </lineage>
</organism>
<dbReference type="GO" id="GO:0005912">
    <property type="term" value="C:adherens junction"/>
    <property type="evidence" value="ECO:0007669"/>
    <property type="project" value="TreeGrafter"/>
</dbReference>
<dbReference type="Proteomes" id="UP001221898">
    <property type="component" value="Unassembled WGS sequence"/>
</dbReference>
<feature type="region of interest" description="Disordered" evidence="1">
    <location>
        <begin position="310"/>
        <end position="406"/>
    </location>
</feature>
<dbReference type="PANTHER" id="PTHR10398:SF2">
    <property type="entry name" value="AFADIN"/>
    <property type="match status" value="1"/>
</dbReference>
<feature type="region of interest" description="Disordered" evidence="1">
    <location>
        <begin position="429"/>
        <end position="483"/>
    </location>
</feature>
<dbReference type="GO" id="GO:0032880">
    <property type="term" value="P:regulation of protein localization"/>
    <property type="evidence" value="ECO:0007669"/>
    <property type="project" value="TreeGrafter"/>
</dbReference>
<feature type="region of interest" description="Disordered" evidence="1">
    <location>
        <begin position="1"/>
        <end position="268"/>
    </location>
</feature>
<feature type="compositionally biased region" description="Basic and acidic residues" evidence="1">
    <location>
        <begin position="364"/>
        <end position="373"/>
    </location>
</feature>
<evidence type="ECO:0000256" key="1">
    <source>
        <dbReference type="SAM" id="MobiDB-lite"/>
    </source>
</evidence>
<feature type="compositionally biased region" description="Pro residues" evidence="1">
    <location>
        <begin position="98"/>
        <end position="107"/>
    </location>
</feature>
<feature type="compositionally biased region" description="Pro residues" evidence="1">
    <location>
        <begin position="387"/>
        <end position="401"/>
    </location>
</feature>
<dbReference type="InterPro" id="IPR028842">
    <property type="entry name" value="Afadin"/>
</dbReference>
<dbReference type="AlphaFoldDB" id="A0AAD7SHS5"/>
<dbReference type="PANTHER" id="PTHR10398">
    <property type="entry name" value="AFADIN"/>
    <property type="match status" value="1"/>
</dbReference>
<feature type="compositionally biased region" description="Basic and acidic residues" evidence="1">
    <location>
        <begin position="256"/>
        <end position="268"/>
    </location>
</feature>
<evidence type="ECO:0000313" key="3">
    <source>
        <dbReference type="Proteomes" id="UP001221898"/>
    </source>
</evidence>
<dbReference type="GO" id="GO:0050839">
    <property type="term" value="F:cell adhesion molecule binding"/>
    <property type="evidence" value="ECO:0007669"/>
    <property type="project" value="TreeGrafter"/>
</dbReference>
<proteinExistence type="predicted"/>
<feature type="compositionally biased region" description="Pro residues" evidence="1">
    <location>
        <begin position="191"/>
        <end position="213"/>
    </location>
</feature>
<name>A0AAD7SHS5_9TELE</name>
<keyword evidence="3" id="KW-1185">Reference proteome</keyword>
<accession>A0AAD7SHS5</accession>
<feature type="compositionally biased region" description="Basic and acidic residues" evidence="1">
    <location>
        <begin position="455"/>
        <end position="464"/>
    </location>
</feature>
<feature type="compositionally biased region" description="Basic and acidic residues" evidence="1">
    <location>
        <begin position="138"/>
        <end position="174"/>
    </location>
</feature>
<feature type="compositionally biased region" description="Basic and acidic residues" evidence="1">
    <location>
        <begin position="25"/>
        <end position="43"/>
    </location>
</feature>
<protein>
    <submittedName>
        <fullName evidence="2">Uncharacterized protein</fullName>
    </submittedName>
</protein>
<evidence type="ECO:0000313" key="2">
    <source>
        <dbReference type="EMBL" id="KAJ8402827.1"/>
    </source>
</evidence>
<feature type="compositionally biased region" description="Acidic residues" evidence="1">
    <location>
        <begin position="319"/>
        <end position="334"/>
    </location>
</feature>
<feature type="compositionally biased region" description="Basic and acidic residues" evidence="1">
    <location>
        <begin position="342"/>
        <end position="357"/>
    </location>
</feature>